<name>A0A1G1ZN53_9BACT</name>
<dbReference type="AlphaFoldDB" id="A0A1G1ZN53"/>
<protein>
    <recommendedName>
        <fullName evidence="2">CAAX prenyl protease 2/Lysostaphin resistance protein A-like domain-containing protein</fullName>
    </recommendedName>
</protein>
<evidence type="ECO:0000313" key="3">
    <source>
        <dbReference type="EMBL" id="OGY65267.1"/>
    </source>
</evidence>
<accession>A0A1G1ZN53</accession>
<gene>
    <name evidence="3" type="ORF">A3A16_01950</name>
</gene>
<feature type="transmembrane region" description="Helical" evidence="1">
    <location>
        <begin position="21"/>
        <end position="41"/>
    </location>
</feature>
<feature type="transmembrane region" description="Helical" evidence="1">
    <location>
        <begin position="53"/>
        <end position="71"/>
    </location>
</feature>
<proteinExistence type="predicted"/>
<dbReference type="Pfam" id="PF02517">
    <property type="entry name" value="Rce1-like"/>
    <property type="match status" value="1"/>
</dbReference>
<feature type="transmembrane region" description="Helical" evidence="1">
    <location>
        <begin position="92"/>
        <end position="112"/>
    </location>
</feature>
<dbReference type="InterPro" id="IPR003675">
    <property type="entry name" value="Rce1/LyrA-like_dom"/>
</dbReference>
<dbReference type="EMBL" id="MHJJ01000013">
    <property type="protein sequence ID" value="OGY65267.1"/>
    <property type="molecule type" value="Genomic_DNA"/>
</dbReference>
<dbReference type="GO" id="GO:0080120">
    <property type="term" value="P:CAAX-box protein maturation"/>
    <property type="evidence" value="ECO:0007669"/>
    <property type="project" value="UniProtKB-ARBA"/>
</dbReference>
<dbReference type="Proteomes" id="UP000177942">
    <property type="component" value="Unassembled WGS sequence"/>
</dbReference>
<keyword evidence="1" id="KW-0472">Membrane</keyword>
<comment type="caution">
    <text evidence="3">The sequence shown here is derived from an EMBL/GenBank/DDBJ whole genome shotgun (WGS) entry which is preliminary data.</text>
</comment>
<keyword evidence="1" id="KW-0812">Transmembrane</keyword>
<dbReference type="GO" id="GO:0004175">
    <property type="term" value="F:endopeptidase activity"/>
    <property type="evidence" value="ECO:0007669"/>
    <property type="project" value="UniProtKB-ARBA"/>
</dbReference>
<reference evidence="3 4" key="1">
    <citation type="journal article" date="2016" name="Nat. Commun.">
        <title>Thousands of microbial genomes shed light on interconnected biogeochemical processes in an aquifer system.</title>
        <authorList>
            <person name="Anantharaman K."/>
            <person name="Brown C.T."/>
            <person name="Hug L.A."/>
            <person name="Sharon I."/>
            <person name="Castelle C.J."/>
            <person name="Probst A.J."/>
            <person name="Thomas B.C."/>
            <person name="Singh A."/>
            <person name="Wilkins M.J."/>
            <person name="Karaoz U."/>
            <person name="Brodie E.L."/>
            <person name="Williams K.H."/>
            <person name="Hubbard S.S."/>
            <person name="Banfield J.F."/>
        </authorList>
    </citation>
    <scope>NUCLEOTIDE SEQUENCE [LARGE SCALE GENOMIC DNA]</scope>
</reference>
<organism evidence="3 4">
    <name type="scientific">Candidatus Harrisonbacteria bacterium RIFCSPLOWO2_01_FULL_44_18</name>
    <dbReference type="NCBI Taxonomy" id="1798407"/>
    <lineage>
        <taxon>Bacteria</taxon>
        <taxon>Candidatus Harrisoniibacteriota</taxon>
    </lineage>
</organism>
<sequence length="179" mass="20163">MRRLAVWLRKEPIGFWKTLRFILFSVALAYVYNLAVELVYINNVDLENLDSGIVVPLWWIFLLGITIAPVFEELFFRFIPLCLVGEIFKRNPYHLLATAAVSSLAFAYAHNISGGLNIGWMRIFIQGVSGLILCAVFLKCGGMNRRYFKAYCASVTTHALLNAAIFAPLIISGVTEVRI</sequence>
<evidence type="ECO:0000313" key="4">
    <source>
        <dbReference type="Proteomes" id="UP000177942"/>
    </source>
</evidence>
<evidence type="ECO:0000259" key="2">
    <source>
        <dbReference type="Pfam" id="PF02517"/>
    </source>
</evidence>
<feature type="transmembrane region" description="Helical" evidence="1">
    <location>
        <begin position="118"/>
        <end position="138"/>
    </location>
</feature>
<feature type="transmembrane region" description="Helical" evidence="1">
    <location>
        <begin position="150"/>
        <end position="171"/>
    </location>
</feature>
<evidence type="ECO:0000256" key="1">
    <source>
        <dbReference type="SAM" id="Phobius"/>
    </source>
</evidence>
<feature type="domain" description="CAAX prenyl protease 2/Lysostaphin resistance protein A-like" evidence="2">
    <location>
        <begin position="57"/>
        <end position="163"/>
    </location>
</feature>
<keyword evidence="1" id="KW-1133">Transmembrane helix</keyword>